<dbReference type="EMBL" id="CP025746">
    <property type="protein sequence ID" value="QAA31705.1"/>
    <property type="molecule type" value="Genomic_DNA"/>
</dbReference>
<sequence length="459" mass="54490">MDKITRKQKREKEKEINYFGEFSKIKNHFFKDLNKKLAIVKDKRKQSYVTYTPEIILFTVIMKNVSGIVSMNKMTKDFNNDAVIENIAASLGYESLEEIPHYDTINNFLKELEVSELEKIRDYMIRELFKKRSLEKYRLMDKYWCIAIDGSQLFSFNEKHCDHCLKKEYKNKETGEVEKTVYYHTVLEAKLVLGDMVFSILTEFVENETESVSKQDCEINAAKRLMKKLKYKFRKLNICLLGDSLYACEPIYQLCDEYNWKFIFRFKEGRAQKLWEEIQVIKGFENNELNSKFVLAEQEVIWDATYINEVSYKNIFINTVDFTETIFKKSKDKDSREKTSKNFVFVTNIQITKINAFKIVSAGRSRWKIENEGFNNQKNIRYDIEHACCLNYQAMKNHYLLIQISDILRQLLENGSVAIRELKVGIKEISSRILESFRRDTLISEDISRLNQHIKIRDL</sequence>
<dbReference type="RefSeq" id="WP_128212518.1">
    <property type="nucleotide sequence ID" value="NZ_CP025746.1"/>
</dbReference>
<protein>
    <submittedName>
        <fullName evidence="1">Transposase</fullName>
    </submittedName>
</protein>
<dbReference type="Proteomes" id="UP000286268">
    <property type="component" value="Chromosome"/>
</dbReference>
<gene>
    <name evidence="1" type="ORF">C1I91_08620</name>
</gene>
<dbReference type="AlphaFoldDB" id="A0A3R5QSP8"/>
<evidence type="ECO:0000313" key="2">
    <source>
        <dbReference type="Proteomes" id="UP000286268"/>
    </source>
</evidence>
<proteinExistence type="predicted"/>
<accession>A0A3R5QSP8</accession>
<name>A0A3R5QSP8_9CLOT</name>
<reference evidence="1 2" key="1">
    <citation type="submission" date="2018-01" db="EMBL/GenBank/DDBJ databases">
        <title>Genome Sequencing and Assembly of Anaerobacter polyendosporus strain CT4.</title>
        <authorList>
            <person name="Tachaapaikoon C."/>
            <person name="Sutheeworapong S."/>
            <person name="Jenjaroenpun P."/>
            <person name="Wongsurawat T."/>
            <person name="Nookeaw I."/>
            <person name="Cheawchanlertfa P."/>
            <person name="Kosugi A."/>
            <person name="Cheevadhanarak S."/>
            <person name="Ratanakhanokchai K."/>
        </authorList>
    </citation>
    <scope>NUCLEOTIDE SEQUENCE [LARGE SCALE GENOMIC DNA]</scope>
    <source>
        <strain evidence="1 2">CT4</strain>
    </source>
</reference>
<dbReference type="SUPFAM" id="SSF53098">
    <property type="entry name" value="Ribonuclease H-like"/>
    <property type="match status" value="1"/>
</dbReference>
<dbReference type="InterPro" id="IPR012337">
    <property type="entry name" value="RNaseH-like_sf"/>
</dbReference>
<evidence type="ECO:0000313" key="1">
    <source>
        <dbReference type="EMBL" id="QAA31705.1"/>
    </source>
</evidence>
<keyword evidence="2" id="KW-1185">Reference proteome</keyword>
<dbReference type="KEGG" id="cmah:C1I91_08620"/>
<dbReference type="OrthoDB" id="9788616at2"/>
<organism evidence="1 2">
    <name type="scientific">Clostridium manihotivorum</name>
    <dbReference type="NCBI Taxonomy" id="2320868"/>
    <lineage>
        <taxon>Bacteria</taxon>
        <taxon>Bacillati</taxon>
        <taxon>Bacillota</taxon>
        <taxon>Clostridia</taxon>
        <taxon>Eubacteriales</taxon>
        <taxon>Clostridiaceae</taxon>
        <taxon>Clostridium</taxon>
    </lineage>
</organism>